<keyword evidence="4" id="KW-0862">Zinc</keyword>
<dbReference type="STRING" id="391735.Veis_0368"/>
<evidence type="ECO:0000256" key="5">
    <source>
        <dbReference type="ARBA" id="ARBA00024029"/>
    </source>
</evidence>
<gene>
    <name evidence="6" type="ordered locus">Veis_0368</name>
</gene>
<dbReference type="Gene3D" id="3.40.50.10310">
    <property type="entry name" value="Creatininase"/>
    <property type="match status" value="1"/>
</dbReference>
<evidence type="ECO:0000313" key="6">
    <source>
        <dbReference type="EMBL" id="ABM56158.1"/>
    </source>
</evidence>
<sequence>MTAAAFHLPSRFWAELSTRAFAQLKASGQAAQTVAVLPVAAIEQHGPHLPLSVDATLLQGVIDAALPQLPAGLPVLFLPPQNLGLSPEHLRFSGTLTLSPATVIALWTEIGECVARAGVRKLLLFNGHGGQVSVMDIVARELRTRCDLIVYGASWFSLPLPDAVAGQFSAQEHRFGIHAGEIETSMMLHLSPATVQMEQARDFRSSAQHRAGQYAILGNGRTAKLGWQMQDYHPAGAVGNAAAATAEKGRSVVTAAAAQLVALLQELHALPLSTLVGETEVF</sequence>
<evidence type="ECO:0000256" key="1">
    <source>
        <dbReference type="ARBA" id="ARBA00001947"/>
    </source>
</evidence>
<dbReference type="Proteomes" id="UP000000374">
    <property type="component" value="Chromosome"/>
</dbReference>
<dbReference type="KEGG" id="vei:Veis_0368"/>
<dbReference type="OrthoDB" id="9801445at2"/>
<dbReference type="EMBL" id="CP000542">
    <property type="protein sequence ID" value="ABM56158.1"/>
    <property type="molecule type" value="Genomic_DNA"/>
</dbReference>
<reference evidence="7" key="1">
    <citation type="submission" date="2006-12" db="EMBL/GenBank/DDBJ databases">
        <title>Complete sequence of chromosome 1 of Verminephrobacter eiseniae EF01-2.</title>
        <authorList>
            <person name="Copeland A."/>
            <person name="Lucas S."/>
            <person name="Lapidus A."/>
            <person name="Barry K."/>
            <person name="Detter J.C."/>
            <person name="Glavina del Rio T."/>
            <person name="Dalin E."/>
            <person name="Tice H."/>
            <person name="Pitluck S."/>
            <person name="Chertkov O."/>
            <person name="Brettin T."/>
            <person name="Bruce D."/>
            <person name="Han C."/>
            <person name="Tapia R."/>
            <person name="Gilna P."/>
            <person name="Schmutz J."/>
            <person name="Larimer F."/>
            <person name="Land M."/>
            <person name="Hauser L."/>
            <person name="Kyrpides N."/>
            <person name="Kim E."/>
            <person name="Stahl D."/>
            <person name="Richardson P."/>
        </authorList>
    </citation>
    <scope>NUCLEOTIDE SEQUENCE [LARGE SCALE GENOMIC DNA]</scope>
    <source>
        <strain evidence="7">EF01-2</strain>
    </source>
</reference>
<dbReference type="SUPFAM" id="SSF102215">
    <property type="entry name" value="Creatininase"/>
    <property type="match status" value="1"/>
</dbReference>
<dbReference type="Pfam" id="PF02633">
    <property type="entry name" value="Creatininase"/>
    <property type="match status" value="1"/>
</dbReference>
<dbReference type="InterPro" id="IPR003785">
    <property type="entry name" value="Creatininase/forma_Hydrolase"/>
</dbReference>
<organism evidence="6 7">
    <name type="scientific">Verminephrobacter eiseniae (strain EF01-2)</name>
    <dbReference type="NCBI Taxonomy" id="391735"/>
    <lineage>
        <taxon>Bacteria</taxon>
        <taxon>Pseudomonadati</taxon>
        <taxon>Pseudomonadota</taxon>
        <taxon>Betaproteobacteria</taxon>
        <taxon>Burkholderiales</taxon>
        <taxon>Comamonadaceae</taxon>
        <taxon>Verminephrobacter</taxon>
    </lineage>
</organism>
<keyword evidence="3" id="KW-0378">Hydrolase</keyword>
<comment type="cofactor">
    <cofactor evidence="1">
        <name>Zn(2+)</name>
        <dbReference type="ChEBI" id="CHEBI:29105"/>
    </cofactor>
</comment>
<protein>
    <submittedName>
        <fullName evidence="6">Creatininase</fullName>
    </submittedName>
</protein>
<evidence type="ECO:0000256" key="3">
    <source>
        <dbReference type="ARBA" id="ARBA00022801"/>
    </source>
</evidence>
<evidence type="ECO:0000256" key="4">
    <source>
        <dbReference type="ARBA" id="ARBA00022833"/>
    </source>
</evidence>
<dbReference type="eggNOG" id="COG1402">
    <property type="taxonomic scope" value="Bacteria"/>
</dbReference>
<dbReference type="PANTHER" id="PTHR35005:SF1">
    <property type="entry name" value="2-AMINO-5-FORMYLAMINO-6-RIBOSYLAMINOPYRIMIDIN-4(3H)-ONE 5'-MONOPHOSPHATE DEFORMYLASE"/>
    <property type="match status" value="1"/>
</dbReference>
<proteinExistence type="inferred from homology"/>
<dbReference type="AlphaFoldDB" id="A1WEV1"/>
<dbReference type="InterPro" id="IPR024087">
    <property type="entry name" value="Creatininase-like_sf"/>
</dbReference>
<dbReference type="HOGENOM" id="CLU_055029_0_0_4"/>
<dbReference type="GO" id="GO:0046872">
    <property type="term" value="F:metal ion binding"/>
    <property type="evidence" value="ECO:0007669"/>
    <property type="project" value="UniProtKB-KW"/>
</dbReference>
<comment type="similarity">
    <text evidence="5">Belongs to the creatininase superfamily.</text>
</comment>
<name>A1WEV1_VEREI</name>
<dbReference type="RefSeq" id="WP_011808175.1">
    <property type="nucleotide sequence ID" value="NC_008786.1"/>
</dbReference>
<dbReference type="GO" id="GO:0016811">
    <property type="term" value="F:hydrolase activity, acting on carbon-nitrogen (but not peptide) bonds, in linear amides"/>
    <property type="evidence" value="ECO:0007669"/>
    <property type="project" value="TreeGrafter"/>
</dbReference>
<evidence type="ECO:0000256" key="2">
    <source>
        <dbReference type="ARBA" id="ARBA00022723"/>
    </source>
</evidence>
<keyword evidence="7" id="KW-1185">Reference proteome</keyword>
<dbReference type="GeneID" id="76459101"/>
<dbReference type="GO" id="GO:0009231">
    <property type="term" value="P:riboflavin biosynthetic process"/>
    <property type="evidence" value="ECO:0007669"/>
    <property type="project" value="TreeGrafter"/>
</dbReference>
<dbReference type="PANTHER" id="PTHR35005">
    <property type="entry name" value="3-DEHYDRO-SCYLLO-INOSOSE HYDROLASE"/>
    <property type="match status" value="1"/>
</dbReference>
<keyword evidence="2" id="KW-0479">Metal-binding</keyword>
<accession>A1WEV1</accession>
<evidence type="ECO:0000313" key="7">
    <source>
        <dbReference type="Proteomes" id="UP000000374"/>
    </source>
</evidence>